<dbReference type="EMBL" id="UINC01143464">
    <property type="protein sequence ID" value="SVD32406.1"/>
    <property type="molecule type" value="Genomic_DNA"/>
</dbReference>
<name>A0A382UDT1_9ZZZZ</name>
<evidence type="ECO:0000313" key="1">
    <source>
        <dbReference type="EMBL" id="SVD32406.1"/>
    </source>
</evidence>
<feature type="non-terminal residue" evidence="1">
    <location>
        <position position="241"/>
    </location>
</feature>
<dbReference type="AlphaFoldDB" id="A0A382UDT1"/>
<organism evidence="1">
    <name type="scientific">marine metagenome</name>
    <dbReference type="NCBI Taxonomy" id="408172"/>
    <lineage>
        <taxon>unclassified sequences</taxon>
        <taxon>metagenomes</taxon>
        <taxon>ecological metagenomes</taxon>
    </lineage>
</organism>
<protein>
    <submittedName>
        <fullName evidence="1">Uncharacterized protein</fullName>
    </submittedName>
</protein>
<accession>A0A382UDT1</accession>
<proteinExistence type="predicted"/>
<gene>
    <name evidence="1" type="ORF">METZ01_LOCUS385260</name>
</gene>
<reference evidence="1" key="1">
    <citation type="submission" date="2018-05" db="EMBL/GenBank/DDBJ databases">
        <authorList>
            <person name="Lanie J.A."/>
            <person name="Ng W.-L."/>
            <person name="Kazmierczak K.M."/>
            <person name="Andrzejewski T.M."/>
            <person name="Davidsen T.M."/>
            <person name="Wayne K.J."/>
            <person name="Tettelin H."/>
            <person name="Glass J.I."/>
            <person name="Rusch D."/>
            <person name="Podicherti R."/>
            <person name="Tsui H.-C.T."/>
            <person name="Winkler M.E."/>
        </authorList>
    </citation>
    <scope>NUCLEOTIDE SEQUENCE</scope>
</reference>
<sequence>METSSIFFDADLDYLEQHQIETLLQILKDKYGKGTRIKATGDSSFEYSCSCPVHEDGRNPNGRVAFADDGNLRLYCNGACSVEETNAWYFGPLLERLGVNSEKLAANVRDHLTELEKGIPPRHLHKVPKSPEPEDQLLITELVAPDLLLAAFLKMSQNCMSPVHRDDLKKLGYGEKTISRAGFIMGSPAQYQELPGEFQGKRLNEFRNENPILKKRVACFIFPLFNRDNKLWSLTIAPIFK</sequence>